<dbReference type="Proteomes" id="UP000005239">
    <property type="component" value="Unassembled WGS sequence"/>
</dbReference>
<evidence type="ECO:0000313" key="2">
    <source>
        <dbReference type="EnsemblMetazoa" id="PPA29403.1"/>
    </source>
</evidence>
<dbReference type="GO" id="GO:0006364">
    <property type="term" value="P:rRNA processing"/>
    <property type="evidence" value="ECO:0007669"/>
    <property type="project" value="InterPro"/>
</dbReference>
<evidence type="ECO:0000313" key="3">
    <source>
        <dbReference type="Proteomes" id="UP000005239"/>
    </source>
</evidence>
<dbReference type="PROSITE" id="PS50126">
    <property type="entry name" value="S1"/>
    <property type="match status" value="3"/>
</dbReference>
<dbReference type="InterPro" id="IPR003029">
    <property type="entry name" value="S1_domain"/>
</dbReference>
<name>A0A2A6BJ01_PRIPA</name>
<dbReference type="Pfam" id="PF00575">
    <property type="entry name" value="S1"/>
    <property type="match status" value="1"/>
</dbReference>
<dbReference type="Gene3D" id="2.40.50.140">
    <property type="entry name" value="Nucleic acid-binding proteins"/>
    <property type="match status" value="4"/>
</dbReference>
<dbReference type="PANTHER" id="PTHR23270:SF10">
    <property type="entry name" value="PROTEIN RRP5 HOMOLOG"/>
    <property type="match status" value="1"/>
</dbReference>
<reference evidence="2" key="2">
    <citation type="submission" date="2022-06" db="UniProtKB">
        <authorList>
            <consortium name="EnsemblMetazoa"/>
        </authorList>
    </citation>
    <scope>IDENTIFICATION</scope>
    <source>
        <strain evidence="2">PS312</strain>
    </source>
</reference>
<reference evidence="3" key="1">
    <citation type="journal article" date="2008" name="Nat. Genet.">
        <title>The Pristionchus pacificus genome provides a unique perspective on nematode lifestyle and parasitism.</title>
        <authorList>
            <person name="Dieterich C."/>
            <person name="Clifton S.W."/>
            <person name="Schuster L.N."/>
            <person name="Chinwalla A."/>
            <person name="Delehaunty K."/>
            <person name="Dinkelacker I."/>
            <person name="Fulton L."/>
            <person name="Fulton R."/>
            <person name="Godfrey J."/>
            <person name="Minx P."/>
            <person name="Mitreva M."/>
            <person name="Roeseler W."/>
            <person name="Tian H."/>
            <person name="Witte H."/>
            <person name="Yang S.P."/>
            <person name="Wilson R.K."/>
            <person name="Sommer R.J."/>
        </authorList>
    </citation>
    <scope>NUCLEOTIDE SEQUENCE [LARGE SCALE GENOMIC DNA]</scope>
    <source>
        <strain evidence="3">PS312</strain>
    </source>
</reference>
<dbReference type="SMART" id="SM00316">
    <property type="entry name" value="S1"/>
    <property type="match status" value="4"/>
</dbReference>
<organism evidence="2 3">
    <name type="scientific">Pristionchus pacificus</name>
    <name type="common">Parasitic nematode worm</name>
    <dbReference type="NCBI Taxonomy" id="54126"/>
    <lineage>
        <taxon>Eukaryota</taxon>
        <taxon>Metazoa</taxon>
        <taxon>Ecdysozoa</taxon>
        <taxon>Nematoda</taxon>
        <taxon>Chromadorea</taxon>
        <taxon>Rhabditida</taxon>
        <taxon>Rhabditina</taxon>
        <taxon>Diplogasteromorpha</taxon>
        <taxon>Diplogasteroidea</taxon>
        <taxon>Neodiplogasteridae</taxon>
        <taxon>Pristionchus</taxon>
    </lineage>
</organism>
<dbReference type="SUPFAM" id="SSF50249">
    <property type="entry name" value="Nucleic acid-binding proteins"/>
    <property type="match status" value="3"/>
</dbReference>
<dbReference type="InterPro" id="IPR012340">
    <property type="entry name" value="NA-bd_OB-fold"/>
</dbReference>
<protein>
    <submittedName>
        <fullName evidence="2">Let-716 protein</fullName>
    </submittedName>
</protein>
<accession>A0A8R1YPE9</accession>
<keyword evidence="3" id="KW-1185">Reference proteome</keyword>
<accession>A0A2A6BJ01</accession>
<dbReference type="GO" id="GO:0003676">
    <property type="term" value="F:nucleic acid binding"/>
    <property type="evidence" value="ECO:0007669"/>
    <property type="project" value="InterPro"/>
</dbReference>
<feature type="region of interest" description="Disordered" evidence="1">
    <location>
        <begin position="1"/>
        <end position="61"/>
    </location>
</feature>
<sequence>MTEIDLPRGGSIVEKKEKRQRDDPEEDGLFKKKAKKDDKKKGKVDLPEGHENSGKENELDGVWKNPITNEVMIDGVLGLGYVAEIRTSDVILETASSFRVTLPITELGPYALSEVKADRLQLEDAFPIGHAVSFKVLAKEKTFKKKPINKQPQTESTAIKVTIDPAKINKHLGPTTIFVGLAIASEVKSIEEKGLLLDLGLKSTSAFLSKDLLPNGFTPKVGLPLTVRIQSTSNMRMLQVALAVEMDTLSEEAVSSLSLRTLMPGTIILASPLQTKTEGAYVSLGNGVNAWLPRRAMPPRIRSNIESFVRPLRVVILLCQQNSRLLCVSAHPDIVAVSRSEKRRSFEGVNLGDVIKCVVTRNSNGKVEMSIVKEEEEDDGKGSLVIVTATKTSLEGTSTDKRYKVGSEHDMRVLGMKIAERTINVGNTKEIMKQPMVSFHDAKGGAKVSAVIKKLSTAGVHVLMFGRIRGFIPLRYMCDKAVDSVEKAFPINDSIACRVLTSSEEHRNILLTARKSQVSDEGSLITDFSLIKPGQTCVGVVVHQFPRGGSLVSFYNDIRGMLSDFECRKKKNLSVGDSINVRVVSVDEEKQRIELAIADGNLPVNVVVKAKEASILSSTAINGEVEYVNGGKKKSGGEGIIVNVGSSSLSISPSLLSDSLDSPFNTGSLDEIIPSKSLIGQEIPIIPLGDQSGLHRGTWKRFIVEWASKVGGMPTKMEDIKSGMIIPGVVSQRVVDYGYTVEIPGGTGIVGRIPLSAVNEGESGERALSIGQTVVVRVHTIEVTKKKIDLALEWSSPSPSFNIPLELVRSSIGEQQWLGEIHGLPRLGQKLSGVVLQVLDDVCLIKLTEKNREGKVITAYARKGNFQKEMKNFPQSDHRSY</sequence>
<dbReference type="InterPro" id="IPR045209">
    <property type="entry name" value="Rrp5"/>
</dbReference>
<feature type="compositionally biased region" description="Basic and acidic residues" evidence="1">
    <location>
        <begin position="13"/>
        <end position="22"/>
    </location>
</feature>
<dbReference type="FunFam" id="2.40.50.140:FF:000103">
    <property type="entry name" value="protein RRP5 homolog"/>
    <property type="match status" value="1"/>
</dbReference>
<dbReference type="AlphaFoldDB" id="A0A2A6BJ01"/>
<evidence type="ECO:0000256" key="1">
    <source>
        <dbReference type="SAM" id="MobiDB-lite"/>
    </source>
</evidence>
<feature type="compositionally biased region" description="Basic and acidic residues" evidence="1">
    <location>
        <begin position="35"/>
        <end position="58"/>
    </location>
</feature>
<gene>
    <name evidence="2" type="primary">WBGene00118957</name>
</gene>
<proteinExistence type="predicted"/>
<dbReference type="EnsemblMetazoa" id="PPA29403.1">
    <property type="protein sequence ID" value="PPA29403.1"/>
    <property type="gene ID" value="WBGene00118957"/>
</dbReference>
<dbReference type="PANTHER" id="PTHR23270">
    <property type="entry name" value="PROGRAMMED CELL DEATH PROTEIN 11 PRE-RRNA PROCESSING PROTEIN RRP5"/>
    <property type="match status" value="1"/>
</dbReference>